<dbReference type="AlphaFoldDB" id="A0A9D4TFX0"/>
<comment type="similarity">
    <text evidence="1">Belongs to the protein kinase superfamily. ADCK protein kinase family.</text>
</comment>
<dbReference type="GO" id="GO:0004672">
    <property type="term" value="F:protein kinase activity"/>
    <property type="evidence" value="ECO:0007669"/>
    <property type="project" value="InterPro"/>
</dbReference>
<reference evidence="4" key="1">
    <citation type="journal article" date="2019" name="Plant J.">
        <title>Chlorella vulgaris genome assembly and annotation reveals the molecular basis for metabolic acclimation to high light conditions.</title>
        <authorList>
            <person name="Cecchin M."/>
            <person name="Marcolungo L."/>
            <person name="Rossato M."/>
            <person name="Girolomoni L."/>
            <person name="Cosentino E."/>
            <person name="Cuine S."/>
            <person name="Li-Beisson Y."/>
            <person name="Delledonne M."/>
            <person name="Ballottari M."/>
        </authorList>
    </citation>
    <scope>NUCLEOTIDE SEQUENCE</scope>
    <source>
        <strain evidence="4">211/11P</strain>
    </source>
</reference>
<dbReference type="OrthoDB" id="427480at2759"/>
<dbReference type="Proteomes" id="UP001055712">
    <property type="component" value="Unassembled WGS sequence"/>
</dbReference>
<dbReference type="EMBL" id="SIDB01000013">
    <property type="protein sequence ID" value="KAI3424443.1"/>
    <property type="molecule type" value="Genomic_DNA"/>
</dbReference>
<dbReference type="GO" id="GO:0005524">
    <property type="term" value="F:ATP binding"/>
    <property type="evidence" value="ECO:0007669"/>
    <property type="project" value="InterPro"/>
</dbReference>
<dbReference type="PANTHER" id="PTHR10566:SF121">
    <property type="entry name" value="PROTEIN KINASE DOMAIN-CONTAINING PROTEIN"/>
    <property type="match status" value="1"/>
</dbReference>
<reference evidence="4" key="2">
    <citation type="submission" date="2020-11" db="EMBL/GenBank/DDBJ databases">
        <authorList>
            <person name="Cecchin M."/>
            <person name="Marcolungo L."/>
            <person name="Rossato M."/>
            <person name="Girolomoni L."/>
            <person name="Cosentino E."/>
            <person name="Cuine S."/>
            <person name="Li-Beisson Y."/>
            <person name="Delledonne M."/>
            <person name="Ballottari M."/>
        </authorList>
    </citation>
    <scope>NUCLEOTIDE SEQUENCE</scope>
    <source>
        <strain evidence="4">211/11P</strain>
        <tissue evidence="4">Whole cell</tissue>
    </source>
</reference>
<dbReference type="PANTHER" id="PTHR10566">
    <property type="entry name" value="CHAPERONE-ACTIVITY OF BC1 COMPLEX CABC1 -RELATED"/>
    <property type="match status" value="1"/>
</dbReference>
<evidence type="ECO:0000313" key="5">
    <source>
        <dbReference type="Proteomes" id="UP001055712"/>
    </source>
</evidence>
<name>A0A9D4TFX0_CHLVU</name>
<dbReference type="InterPro" id="IPR050154">
    <property type="entry name" value="UbiB_kinase"/>
</dbReference>
<evidence type="ECO:0000313" key="4">
    <source>
        <dbReference type="EMBL" id="KAI3424443.1"/>
    </source>
</evidence>
<evidence type="ECO:0000256" key="2">
    <source>
        <dbReference type="SAM" id="MobiDB-lite"/>
    </source>
</evidence>
<evidence type="ECO:0000256" key="1">
    <source>
        <dbReference type="ARBA" id="ARBA00009670"/>
    </source>
</evidence>
<feature type="domain" description="Protein kinase" evidence="3">
    <location>
        <begin position="247"/>
        <end position="585"/>
    </location>
</feature>
<organism evidence="4 5">
    <name type="scientific">Chlorella vulgaris</name>
    <name type="common">Green alga</name>
    <dbReference type="NCBI Taxonomy" id="3077"/>
    <lineage>
        <taxon>Eukaryota</taxon>
        <taxon>Viridiplantae</taxon>
        <taxon>Chlorophyta</taxon>
        <taxon>core chlorophytes</taxon>
        <taxon>Trebouxiophyceae</taxon>
        <taxon>Chlorellales</taxon>
        <taxon>Chlorellaceae</taxon>
        <taxon>Chlorella clade</taxon>
        <taxon>Chlorella</taxon>
    </lineage>
</organism>
<dbReference type="InterPro" id="IPR004147">
    <property type="entry name" value="ABC1_dom"/>
</dbReference>
<keyword evidence="5" id="KW-1185">Reference proteome</keyword>
<dbReference type="InterPro" id="IPR000719">
    <property type="entry name" value="Prot_kinase_dom"/>
</dbReference>
<dbReference type="InterPro" id="IPR011009">
    <property type="entry name" value="Kinase-like_dom_sf"/>
</dbReference>
<feature type="compositionally biased region" description="Polar residues" evidence="2">
    <location>
        <begin position="1"/>
        <end position="10"/>
    </location>
</feature>
<gene>
    <name evidence="4" type="ORF">D9Q98_009995</name>
</gene>
<feature type="region of interest" description="Disordered" evidence="2">
    <location>
        <begin position="1"/>
        <end position="52"/>
    </location>
</feature>
<dbReference type="CDD" id="cd05121">
    <property type="entry name" value="ABC1_ADCK3-like"/>
    <property type="match status" value="1"/>
</dbReference>
<dbReference type="SUPFAM" id="SSF56112">
    <property type="entry name" value="Protein kinase-like (PK-like)"/>
    <property type="match status" value="1"/>
</dbReference>
<evidence type="ECO:0000259" key="3">
    <source>
        <dbReference type="PROSITE" id="PS50011"/>
    </source>
</evidence>
<dbReference type="Pfam" id="PF03109">
    <property type="entry name" value="ABC1"/>
    <property type="match status" value="1"/>
</dbReference>
<proteinExistence type="inferred from homology"/>
<accession>A0A9D4TFX0</accession>
<sequence>MSCAHQSANRAVQRGHATFGPAQNVPNRHLGGPVPTPVAPRHAAHPPPSRGNIAAAAATSMRPLGNLSGGLASLRDISIDISKDMSESELLLRDVKEVSYVSRRRMDASDFDPNEVDEDGLPLVYNEESIAAYWRNRPGELTSRWTKFAGISVPWLTKLANGFITGRLNSTEAQVALARDAVNNLERLGPTFIKLGQILSIRPDVLPPGIMGELAKLQDNIEAFSTVEARALVEKELGAPIETLFSEFSEQPIAAASLAQVYRARLAATGQEVAVKVQRPNALATISKDLYVMRRAVGVYERIVRRFTAQTTDYQSLLSTFAEGLYTEMDFRNEALNAQLMASLLAGSDVSAAREVVIPQPLLEHTTRRVMVMEWLTGVKLTTLQPEEVRGLVKIGQEAFLTQLLDVGFFHGDPHPGNLMKVTEGPHAGKLALLDFGLVAEIPEVDREAMVSATIHLANRDWDALIDDFVALGFLPRGCDRGLIIPVMDRVLGPYLRGGGAKAFKSNFSALSTDLLAATLEIPFSVPPYMSLLARSVATLEGIALVGDPDYQLVTQAYPFVVRKVLRNEQGTAPLLREMLYDPATGGVRTTRLSALMNAALGYVAEETSGFIDFDAVPQEGASLKELLAFLLGPQARDLRPLLAAELTNAADLFLRDRLRRAATAAAGAFSRPRLPLPLGLGGLLPSLPSLPLPAGFSPPVPVPGRGLMPAQQLVDELAPPLSRGEEVYLQTIVELAAGLLGVQPRELEAPDTRLLQQLLFSPNEQVQELQAALAILSSGSGNSSGSQADTVVVQEMTAQVVDALMARAAQRLGVPPATLFPMRGAMLSVLQRPQQQPL</sequence>
<dbReference type="PROSITE" id="PS50011">
    <property type="entry name" value="PROTEIN_KINASE_DOM"/>
    <property type="match status" value="1"/>
</dbReference>
<comment type="caution">
    <text evidence="4">The sequence shown here is derived from an EMBL/GenBank/DDBJ whole genome shotgun (WGS) entry which is preliminary data.</text>
</comment>
<protein>
    <recommendedName>
        <fullName evidence="3">Protein kinase domain-containing protein</fullName>
    </recommendedName>
</protein>